<keyword evidence="3" id="KW-0813">Transport</keyword>
<keyword evidence="5" id="KW-0762">Sugar transport</keyword>
<feature type="domain" description="SLBB" evidence="19">
    <location>
        <begin position="814"/>
        <end position="885"/>
    </location>
</feature>
<keyword evidence="8" id="KW-0625">Polysaccharide transport</keyword>
<proteinExistence type="inferred from homology"/>
<comment type="caution">
    <text evidence="20">The sequence shown here is derived from an EMBL/GenBank/DDBJ whole genome shotgun (WGS) entry which is preliminary data.</text>
</comment>
<keyword evidence="6" id="KW-0812">Transmembrane</keyword>
<keyword evidence="13" id="KW-0998">Cell outer membrane</keyword>
<evidence type="ECO:0000256" key="4">
    <source>
        <dbReference type="ARBA" id="ARBA00022452"/>
    </source>
</evidence>
<evidence type="ECO:0000259" key="18">
    <source>
        <dbReference type="Pfam" id="PF10531"/>
    </source>
</evidence>
<evidence type="ECO:0000256" key="11">
    <source>
        <dbReference type="ARBA" id="ARBA00023136"/>
    </source>
</evidence>
<sequence>MVSKFLRILAVFSVCWLALPAVANVTPSPAMMEQFRQLPRAEQERLAKQYGIDLNQLQRQPQGQRQDQRQDPTGQQQRQQRELLELEKDKEKDDGKPKRFGMNLFDAEISTFAPVGNVPVPDSYQLGPDDTLLLQFFGKQFVQYELVVSRDGQLSIPDLGTVQLAGLTFAQARRLITERVAQSMIGVEVAVSMGPMRSINIMVAGEAKYPGTYTVSALSTVTQALFAAGGVSEIGALREIHVNRAGDIAARFDLYDLLLRGDSRQDIHLQNGDVVFVAPVQAIAEVRGEVRRPALFEVKANDDLASLLAMAGGVREGGYPKAAVLERFNQDNLRDLLNVDLTHNKDRQVKVQAGDVLRVGGTSPRLTNSITLAGAFVRPGHYAWRDDIRVSDVIRSLLSDVHLTTDLDYLIVLREINSQGDIEVHQFSLVDALEHPQSAANLRLAPRDIIMAFHQENYSYQRHALNQYLREKLEDNYDRPEELRWLSSDQLANQAFEAIIAPEPERKQPDWTLLQQQMDLMADREMREALRKQQEQDLQEHMLHILQQVFVDAELLALSAHLSRTELMYPVLQKLRSQARNGQTPQLVSVSGEVKVPGEYPLAKGGQVADLVRAAGGLNESAFITRAELTRAKGQPQSEQGVRVEHLQVNLQQELNGGQQLALQSRDRLNVFAIPQWRVDQTIELRGEVRFPGLYTIQQGETLAQVIQRAGGVTQNAFVNGAVFTREHLRERESEQLRSMVSQLRSEIATRSLSAESVQASPQDTLTMINQLEMQDTVGRLVVNLPYIIAGDPTADLLVEDGDTLHVPRRDTSISVMGEVQHAGTHRFNGQLTVDDYIRLAGGTRQRADTKRVYVIRADGSVMLSNNRWFRGRNEALQPGDTIIVPLDTEYKDNITLWAQVTQIFYQSAVALAAISRI</sequence>
<evidence type="ECO:0000256" key="2">
    <source>
        <dbReference type="ARBA" id="ARBA00009450"/>
    </source>
</evidence>
<keyword evidence="4" id="KW-1134">Transmembrane beta strand</keyword>
<dbReference type="InterPro" id="IPR003715">
    <property type="entry name" value="Poly_export_N"/>
</dbReference>
<comment type="subcellular location">
    <subcellularLocation>
        <location evidence="1">Cell outer membrane</location>
        <topology evidence="1">Multi-pass membrane protein</topology>
    </subcellularLocation>
</comment>
<protein>
    <submittedName>
        <fullName evidence="20">SLBB domain-containing protein</fullName>
    </submittedName>
</protein>
<evidence type="ECO:0000256" key="6">
    <source>
        <dbReference type="ARBA" id="ARBA00022692"/>
    </source>
</evidence>
<feature type="domain" description="Soluble ligand binding" evidence="18">
    <location>
        <begin position="588"/>
        <end position="634"/>
    </location>
</feature>
<dbReference type="Gene3D" id="3.10.560.10">
    <property type="entry name" value="Outer membrane lipoprotein wza domain like"/>
    <property type="match status" value="5"/>
</dbReference>
<keyword evidence="12" id="KW-0564">Palmitate</keyword>
<feature type="compositionally biased region" description="Low complexity" evidence="15">
    <location>
        <begin position="56"/>
        <end position="78"/>
    </location>
</feature>
<feature type="domain" description="Soluble ligand binding" evidence="18">
    <location>
        <begin position="285"/>
        <end position="331"/>
    </location>
</feature>
<feature type="domain" description="Soluble ligand binding" evidence="18">
    <location>
        <begin position="687"/>
        <end position="717"/>
    </location>
</feature>
<evidence type="ECO:0000256" key="12">
    <source>
        <dbReference type="ARBA" id="ARBA00023139"/>
    </source>
</evidence>
<evidence type="ECO:0000256" key="5">
    <source>
        <dbReference type="ARBA" id="ARBA00022597"/>
    </source>
</evidence>
<name>A0ABT9H0R7_9GAMM</name>
<keyword evidence="9" id="KW-0406">Ion transport</keyword>
<feature type="signal peptide" evidence="16">
    <location>
        <begin position="1"/>
        <end position="23"/>
    </location>
</feature>
<dbReference type="Pfam" id="PF10531">
    <property type="entry name" value="SLBB"/>
    <property type="match status" value="3"/>
</dbReference>
<evidence type="ECO:0000313" key="21">
    <source>
        <dbReference type="Proteomes" id="UP001231616"/>
    </source>
</evidence>
<dbReference type="Proteomes" id="UP001231616">
    <property type="component" value="Unassembled WGS sequence"/>
</dbReference>
<keyword evidence="11" id="KW-0472">Membrane</keyword>
<dbReference type="PANTHER" id="PTHR33619">
    <property type="entry name" value="POLYSACCHARIDE EXPORT PROTEIN GFCE-RELATED"/>
    <property type="match status" value="1"/>
</dbReference>
<evidence type="ECO:0000256" key="16">
    <source>
        <dbReference type="SAM" id="SignalP"/>
    </source>
</evidence>
<dbReference type="InterPro" id="IPR019554">
    <property type="entry name" value="Soluble_ligand-bd"/>
</dbReference>
<reference evidence="20 21" key="1">
    <citation type="submission" date="2023-08" db="EMBL/GenBank/DDBJ databases">
        <authorList>
            <person name="Joshi A."/>
            <person name="Thite S."/>
        </authorList>
    </citation>
    <scope>NUCLEOTIDE SEQUENCE [LARGE SCALE GENOMIC DNA]</scope>
    <source>
        <strain evidence="20 21">AC40</strain>
    </source>
</reference>
<keyword evidence="21" id="KW-1185">Reference proteome</keyword>
<dbReference type="InterPro" id="IPR054765">
    <property type="entry name" value="SLBB_dom"/>
</dbReference>
<evidence type="ECO:0000256" key="15">
    <source>
        <dbReference type="SAM" id="MobiDB-lite"/>
    </source>
</evidence>
<dbReference type="Gene3D" id="3.30.1950.10">
    <property type="entry name" value="wza like domain"/>
    <property type="match status" value="1"/>
</dbReference>
<feature type="chain" id="PRO_5047257234" evidence="16">
    <location>
        <begin position="24"/>
        <end position="918"/>
    </location>
</feature>
<evidence type="ECO:0000259" key="19">
    <source>
        <dbReference type="Pfam" id="PF22461"/>
    </source>
</evidence>
<gene>
    <name evidence="20" type="ORF">Q3O60_11910</name>
</gene>
<evidence type="ECO:0000256" key="10">
    <source>
        <dbReference type="ARBA" id="ARBA00023114"/>
    </source>
</evidence>
<dbReference type="InterPro" id="IPR049712">
    <property type="entry name" value="Poly_export"/>
</dbReference>
<evidence type="ECO:0000256" key="9">
    <source>
        <dbReference type="ARBA" id="ARBA00023065"/>
    </source>
</evidence>
<dbReference type="RefSeq" id="WP_305894163.1">
    <property type="nucleotide sequence ID" value="NZ_JAUZVZ010000016.1"/>
</dbReference>
<evidence type="ECO:0000256" key="13">
    <source>
        <dbReference type="ARBA" id="ARBA00023237"/>
    </source>
</evidence>
<evidence type="ECO:0000256" key="1">
    <source>
        <dbReference type="ARBA" id="ARBA00004571"/>
    </source>
</evidence>
<keyword evidence="7 16" id="KW-0732">Signal</keyword>
<evidence type="ECO:0000256" key="7">
    <source>
        <dbReference type="ARBA" id="ARBA00022729"/>
    </source>
</evidence>
<organism evidence="20 21">
    <name type="scientific">Alkalimonas collagenimarina</name>
    <dbReference type="NCBI Taxonomy" id="400390"/>
    <lineage>
        <taxon>Bacteria</taxon>
        <taxon>Pseudomonadati</taxon>
        <taxon>Pseudomonadota</taxon>
        <taxon>Gammaproteobacteria</taxon>
        <taxon>Alkalimonas</taxon>
    </lineage>
</organism>
<evidence type="ECO:0000313" key="20">
    <source>
        <dbReference type="EMBL" id="MDP4536898.1"/>
    </source>
</evidence>
<dbReference type="Pfam" id="PF22461">
    <property type="entry name" value="SLBB_2"/>
    <property type="match status" value="2"/>
</dbReference>
<dbReference type="Pfam" id="PF02563">
    <property type="entry name" value="Poly_export"/>
    <property type="match status" value="1"/>
</dbReference>
<evidence type="ECO:0000256" key="3">
    <source>
        <dbReference type="ARBA" id="ARBA00022448"/>
    </source>
</evidence>
<feature type="region of interest" description="Disordered" evidence="15">
    <location>
        <begin position="56"/>
        <end position="79"/>
    </location>
</feature>
<feature type="domain" description="Polysaccharide export protein N-terminal" evidence="17">
    <location>
        <begin position="119"/>
        <end position="193"/>
    </location>
</feature>
<evidence type="ECO:0000256" key="8">
    <source>
        <dbReference type="ARBA" id="ARBA00023047"/>
    </source>
</evidence>
<keyword evidence="10" id="KW-0626">Porin</keyword>
<evidence type="ECO:0000259" key="17">
    <source>
        <dbReference type="Pfam" id="PF02563"/>
    </source>
</evidence>
<accession>A0ABT9H0R7</accession>
<comment type="similarity">
    <text evidence="2">Belongs to the BexD/CtrA/VexA family.</text>
</comment>
<keyword evidence="14" id="KW-0449">Lipoprotein</keyword>
<dbReference type="EMBL" id="JAUZVZ010000016">
    <property type="protein sequence ID" value="MDP4536898.1"/>
    <property type="molecule type" value="Genomic_DNA"/>
</dbReference>
<feature type="domain" description="SLBB" evidence="19">
    <location>
        <begin position="201"/>
        <end position="277"/>
    </location>
</feature>
<evidence type="ECO:0000256" key="14">
    <source>
        <dbReference type="ARBA" id="ARBA00023288"/>
    </source>
</evidence>
<dbReference type="PANTHER" id="PTHR33619:SF3">
    <property type="entry name" value="POLYSACCHARIDE EXPORT PROTEIN GFCE-RELATED"/>
    <property type="match status" value="1"/>
</dbReference>